<dbReference type="AlphaFoldDB" id="A0A8K1GE49"/>
<name>A0A8K1GE49_9PASS</name>
<dbReference type="EMBL" id="SWJQ01000297">
    <property type="protein sequence ID" value="TRZ16752.1"/>
    <property type="molecule type" value="Genomic_DNA"/>
</dbReference>
<keyword evidence="2" id="KW-1185">Reference proteome</keyword>
<gene>
    <name evidence="1" type="ORF">HGM15179_010347</name>
</gene>
<organism evidence="1 2">
    <name type="scientific">Zosterops borbonicus</name>
    <dbReference type="NCBI Taxonomy" id="364589"/>
    <lineage>
        <taxon>Eukaryota</taxon>
        <taxon>Metazoa</taxon>
        <taxon>Chordata</taxon>
        <taxon>Craniata</taxon>
        <taxon>Vertebrata</taxon>
        <taxon>Euteleostomi</taxon>
        <taxon>Archelosauria</taxon>
        <taxon>Archosauria</taxon>
        <taxon>Dinosauria</taxon>
        <taxon>Saurischia</taxon>
        <taxon>Theropoda</taxon>
        <taxon>Coelurosauria</taxon>
        <taxon>Aves</taxon>
        <taxon>Neognathae</taxon>
        <taxon>Neoaves</taxon>
        <taxon>Telluraves</taxon>
        <taxon>Australaves</taxon>
        <taxon>Passeriformes</taxon>
        <taxon>Sylvioidea</taxon>
        <taxon>Zosteropidae</taxon>
        <taxon>Zosterops</taxon>
    </lineage>
</organism>
<evidence type="ECO:0000313" key="2">
    <source>
        <dbReference type="Proteomes" id="UP000796761"/>
    </source>
</evidence>
<sequence>MTYWGTKLETKEVKIGHLCRGNYKGECSFGELDITYQVKDEGDQFSKDGKIMLEKQGSHGLWCNCGGNRSALNGRWCCLSNQVAGNNNLLKLEYQFEATEADAVVAVLLISLTKACVVQWGVFNLVINSELDYCPVCQQVFIDEQKLNASCWNKACTFAYNRPGQAIGYLGLVPEHLEGAYQKPHVRFPDIVHSIALQRAGTGKTEEWRSMGMRISKVVLDLGMFLRPQDQKTVAFLLLAWG</sequence>
<dbReference type="OrthoDB" id="10671072at2759"/>
<protein>
    <submittedName>
        <fullName evidence="1">Uncharacterized protein</fullName>
    </submittedName>
</protein>
<proteinExistence type="predicted"/>
<evidence type="ECO:0000313" key="1">
    <source>
        <dbReference type="EMBL" id="TRZ16752.1"/>
    </source>
</evidence>
<comment type="caution">
    <text evidence="1">The sequence shown here is derived from an EMBL/GenBank/DDBJ whole genome shotgun (WGS) entry which is preliminary data.</text>
</comment>
<reference evidence="1" key="1">
    <citation type="submission" date="2019-04" db="EMBL/GenBank/DDBJ databases">
        <title>Genome assembly of Zosterops borbonicus 15179.</title>
        <authorList>
            <person name="Leroy T."/>
            <person name="Anselmetti Y."/>
            <person name="Tilak M.-K."/>
            <person name="Nabholz B."/>
        </authorList>
    </citation>
    <scope>NUCLEOTIDE SEQUENCE</scope>
    <source>
        <strain evidence="1">HGM_15179</strain>
        <tissue evidence="1">Muscle</tissue>
    </source>
</reference>
<accession>A0A8K1GE49</accession>
<dbReference type="Proteomes" id="UP000796761">
    <property type="component" value="Unassembled WGS sequence"/>
</dbReference>